<keyword evidence="1" id="KW-0472">Membrane</keyword>
<evidence type="ECO:0000313" key="2">
    <source>
        <dbReference type="EMBL" id="AEQ53337.1"/>
    </source>
</evidence>
<keyword evidence="3" id="KW-1185">Reference proteome</keyword>
<reference evidence="2 3" key="1">
    <citation type="journal article" date="2012" name="J. Bacteriol.">
        <title>Complete genome sequence of Pelagibacterium halotolerans B2T.</title>
        <authorList>
            <person name="Huo Y.Y."/>
            <person name="Cheng H."/>
            <person name="Han X.F."/>
            <person name="Jiang X.W."/>
            <person name="Sun C."/>
            <person name="Zhang X.Q."/>
            <person name="Zhu X.F."/>
            <person name="Liu Y.F."/>
            <person name="Li P.F."/>
            <person name="Ni P.X."/>
            <person name="Wu M."/>
        </authorList>
    </citation>
    <scope>NUCLEOTIDE SEQUENCE [LARGE SCALE GENOMIC DNA]</scope>
    <source>
        <strain evidence="3">DSM 22347 / JCM 15775 / CGMCC 1.7692 / B2</strain>
    </source>
</reference>
<organism evidence="2 3">
    <name type="scientific">Pelagibacterium halotolerans (strain DSM 22347 / JCM 15775 / CGMCC 1.7692 / B2)</name>
    <dbReference type="NCBI Taxonomy" id="1082931"/>
    <lineage>
        <taxon>Bacteria</taxon>
        <taxon>Pseudomonadati</taxon>
        <taxon>Pseudomonadota</taxon>
        <taxon>Alphaproteobacteria</taxon>
        <taxon>Hyphomicrobiales</taxon>
        <taxon>Devosiaceae</taxon>
        <taxon>Pelagibacterium</taxon>
    </lineage>
</organism>
<evidence type="ECO:0000256" key="1">
    <source>
        <dbReference type="SAM" id="Phobius"/>
    </source>
</evidence>
<evidence type="ECO:0008006" key="4">
    <source>
        <dbReference type="Google" id="ProtNLM"/>
    </source>
</evidence>
<dbReference type="HOGENOM" id="CLU_2155942_0_0_5"/>
<sequence>MDGQPVKRFPWIPYAISFIVILLLALFPVISVFIVYLVADANSCRVDEAGVYPCVVGDSDIGGLLAFMGLLGWLMLATIPLGGMALLLWCVVLVGHLLYRRYKSAQSGTSI</sequence>
<keyword evidence="1" id="KW-0812">Transmembrane</keyword>
<dbReference type="STRING" id="1082931.KKY_3350"/>
<feature type="transmembrane region" description="Helical" evidence="1">
    <location>
        <begin position="12"/>
        <end position="39"/>
    </location>
</feature>
<feature type="transmembrane region" description="Helical" evidence="1">
    <location>
        <begin position="51"/>
        <end position="75"/>
    </location>
</feature>
<accession>G4R7S7</accession>
<dbReference type="EMBL" id="CP003075">
    <property type="protein sequence ID" value="AEQ53337.1"/>
    <property type="molecule type" value="Genomic_DNA"/>
</dbReference>
<dbReference type="Proteomes" id="UP000008850">
    <property type="component" value="Chromosome"/>
</dbReference>
<evidence type="ECO:0000313" key="3">
    <source>
        <dbReference type="Proteomes" id="UP000008850"/>
    </source>
</evidence>
<keyword evidence="1" id="KW-1133">Transmembrane helix</keyword>
<dbReference type="eggNOG" id="ENOG50334I5">
    <property type="taxonomic scope" value="Bacteria"/>
</dbReference>
<name>G4R7S7_PELHB</name>
<dbReference type="AlphaFoldDB" id="G4R7S7"/>
<feature type="transmembrane region" description="Helical" evidence="1">
    <location>
        <begin position="81"/>
        <end position="99"/>
    </location>
</feature>
<proteinExistence type="predicted"/>
<protein>
    <recommendedName>
        <fullName evidence="4">Transmembrane protein</fullName>
    </recommendedName>
</protein>
<gene>
    <name evidence="2" type="ordered locus">KKY_3350</name>
</gene>
<dbReference type="KEGG" id="phl:KKY_3350"/>